<dbReference type="OrthoDB" id="9805588at2"/>
<evidence type="ECO:0000313" key="3">
    <source>
        <dbReference type="EMBL" id="CUH75361.1"/>
    </source>
</evidence>
<dbReference type="Gene3D" id="2.40.320.10">
    <property type="entry name" value="Hypothetical Protein Pfu-838710-001"/>
    <property type="match status" value="1"/>
</dbReference>
<dbReference type="CDD" id="cd07761">
    <property type="entry name" value="CYTH-like_CthTTM-like"/>
    <property type="match status" value="1"/>
</dbReference>
<organism evidence="3 4">
    <name type="scientific">Tritonibacter multivorans</name>
    <dbReference type="NCBI Taxonomy" id="928856"/>
    <lineage>
        <taxon>Bacteria</taxon>
        <taxon>Pseudomonadati</taxon>
        <taxon>Pseudomonadota</taxon>
        <taxon>Alphaproteobacteria</taxon>
        <taxon>Rhodobacterales</taxon>
        <taxon>Paracoccaceae</taxon>
        <taxon>Tritonibacter</taxon>
    </lineage>
</organism>
<evidence type="ECO:0000256" key="1">
    <source>
        <dbReference type="PIRSR" id="PIRSR016487-1"/>
    </source>
</evidence>
<name>A0A0N7LYN5_9RHOB</name>
<dbReference type="SMART" id="SM01118">
    <property type="entry name" value="CYTH"/>
    <property type="match status" value="1"/>
</dbReference>
<dbReference type="AlphaFoldDB" id="A0A0N7LYN5"/>
<sequence length="161" mass="17897">MIEIERKFLVQKLPPLSGAVSAVVRQGYVTRPEDSVSLRLRQKGDTYFLTVKDGEGMVRAERETEISKAQFTLFWPLSEGRRLEKTRWTGLLPTGEVFELDLFQGPLAGLCLVEVEFDSPEAAAAFQPPEWFGRDVTEDPAFGNRALAAAGLPKGIMPQGR</sequence>
<dbReference type="InterPro" id="IPR033469">
    <property type="entry name" value="CYTH-like_dom_sf"/>
</dbReference>
<evidence type="ECO:0000313" key="4">
    <source>
        <dbReference type="Proteomes" id="UP000052022"/>
    </source>
</evidence>
<keyword evidence="4" id="KW-1185">Reference proteome</keyword>
<gene>
    <name evidence="3" type="ORF">TRM7557_00348</name>
</gene>
<dbReference type="InterPro" id="IPR012042">
    <property type="entry name" value="NeuTTM/CthTTM-like"/>
</dbReference>
<evidence type="ECO:0000259" key="2">
    <source>
        <dbReference type="PROSITE" id="PS51707"/>
    </source>
</evidence>
<dbReference type="STRING" id="928856.SAMN04488049_10912"/>
<dbReference type="PIRSF" id="PIRSF016487">
    <property type="entry name" value="CYTH_UCP016487"/>
    <property type="match status" value="1"/>
</dbReference>
<feature type="domain" description="CYTH" evidence="2">
    <location>
        <begin position="1"/>
        <end position="153"/>
    </location>
</feature>
<dbReference type="RefSeq" id="WP_058288493.1">
    <property type="nucleotide sequence ID" value="NZ_CYSD01000012.1"/>
</dbReference>
<dbReference type="PANTHER" id="PTHR40114">
    <property type="entry name" value="SLR0698 PROTEIN"/>
    <property type="match status" value="1"/>
</dbReference>
<dbReference type="PROSITE" id="PS51707">
    <property type="entry name" value="CYTH"/>
    <property type="match status" value="1"/>
</dbReference>
<dbReference type="Proteomes" id="UP000052022">
    <property type="component" value="Unassembled WGS sequence"/>
</dbReference>
<dbReference type="InterPro" id="IPR023577">
    <property type="entry name" value="CYTH_domain"/>
</dbReference>
<proteinExistence type="predicted"/>
<dbReference type="SUPFAM" id="SSF55154">
    <property type="entry name" value="CYTH-like phosphatases"/>
    <property type="match status" value="1"/>
</dbReference>
<dbReference type="Pfam" id="PF01928">
    <property type="entry name" value="CYTH"/>
    <property type="match status" value="1"/>
</dbReference>
<dbReference type="PANTHER" id="PTHR40114:SF1">
    <property type="entry name" value="SLR0698 PROTEIN"/>
    <property type="match status" value="1"/>
</dbReference>
<feature type="active site" description="Proton acceptor" evidence="1">
    <location>
        <position position="28"/>
    </location>
</feature>
<reference evidence="3 4" key="1">
    <citation type="submission" date="2015-09" db="EMBL/GenBank/DDBJ databases">
        <authorList>
            <consortium name="Swine Surveillance"/>
        </authorList>
    </citation>
    <scope>NUCLEOTIDE SEQUENCE [LARGE SCALE GENOMIC DNA]</scope>
    <source>
        <strain evidence="3 4">CECT 7557</strain>
    </source>
</reference>
<protein>
    <recommendedName>
        <fullName evidence="2">CYTH domain-containing protein</fullName>
    </recommendedName>
</protein>
<dbReference type="EMBL" id="CYSD01000012">
    <property type="protein sequence ID" value="CUH75361.1"/>
    <property type="molecule type" value="Genomic_DNA"/>
</dbReference>
<accession>A0A0N7LYN5</accession>